<dbReference type="Gene3D" id="3.30.470.20">
    <property type="entry name" value="ATP-grasp fold, B domain"/>
    <property type="match status" value="1"/>
</dbReference>
<dbReference type="InterPro" id="IPR005481">
    <property type="entry name" value="BC-like_N"/>
</dbReference>
<keyword evidence="7" id="KW-0479">Metal-binding</keyword>
<dbReference type="NCBIfam" id="TIGR00514">
    <property type="entry name" value="accC"/>
    <property type="match status" value="1"/>
</dbReference>
<dbReference type="GO" id="GO:0046872">
    <property type="term" value="F:metal ion binding"/>
    <property type="evidence" value="ECO:0007669"/>
    <property type="project" value="UniProtKB-KW"/>
</dbReference>
<dbReference type="Pfam" id="PF02786">
    <property type="entry name" value="CPSase_L_D2"/>
    <property type="match status" value="1"/>
</dbReference>
<evidence type="ECO:0000313" key="21">
    <source>
        <dbReference type="Proteomes" id="UP000318437"/>
    </source>
</evidence>
<dbReference type="UniPathway" id="UPA00655">
    <property type="reaction ID" value="UER00711"/>
</dbReference>
<dbReference type="InterPro" id="IPR051602">
    <property type="entry name" value="ACC_Biotin_Carboxylase"/>
</dbReference>
<dbReference type="NCBIfam" id="NF006367">
    <property type="entry name" value="PRK08591.1"/>
    <property type="match status" value="1"/>
</dbReference>
<dbReference type="EMBL" id="SJPS01000005">
    <property type="protein sequence ID" value="TWU24645.1"/>
    <property type="molecule type" value="Genomic_DNA"/>
</dbReference>
<sequence>MYQRILIANRGEIALRVIRACRELGIETVAIYSEGDRGAHYLDLADEAYCVGPPRAADSYLRIANVISAAEVGNVQAIHPGYGFLSENAHFNEICRSCNIDFIGPKPEAMAKLGDKNAARALAMKAEVPVVPGSDGIVESVDKALHFAHKVGFPVLIKAVAGGGGRGMRVAANDLALKTAFNQAKTEAEAAFGNGDVYLEKYIEQPHHVEVQVLADHHGNVVHLWERDCSVQRRHQKLIEESPSTSVNQETRNSMCIAARRLISEAEYTNAATVEFIVDKEGNYYFIEVNARIQVEHPVTEMVTGIDLIKQQILIASGEKLSISQDDIKQTGASIECRINAEDPRNNFRPSPGRIERLIVPGGFGVRFDSHAHSGYVVPPYYDSMIGKLLVHQPTRVEAIRTMLRALSELRVDGIHTTAGLHQEILSHSAFAEGRIDTTFIEREFSFG</sequence>
<comment type="caution">
    <text evidence="20">The sequence shown here is derived from an EMBL/GenBank/DDBJ whole genome shotgun (WGS) entry which is preliminary data.</text>
</comment>
<evidence type="ECO:0000256" key="16">
    <source>
        <dbReference type="PROSITE-ProRule" id="PRU00409"/>
    </source>
</evidence>
<keyword evidence="8 16" id="KW-0547">Nucleotide-binding</keyword>
<dbReference type="InterPro" id="IPR016185">
    <property type="entry name" value="PreATP-grasp_dom_sf"/>
</dbReference>
<proteinExistence type="predicted"/>
<keyword evidence="6 17" id="KW-0436">Ligase</keyword>
<dbReference type="SMART" id="SM00878">
    <property type="entry name" value="Biotin_carb_C"/>
    <property type="match status" value="1"/>
</dbReference>
<keyword evidence="5 17" id="KW-0444">Lipid biosynthesis</keyword>
<dbReference type="Proteomes" id="UP000318437">
    <property type="component" value="Unassembled WGS sequence"/>
</dbReference>
<dbReference type="GO" id="GO:2001295">
    <property type="term" value="P:malonyl-CoA biosynthetic process"/>
    <property type="evidence" value="ECO:0007669"/>
    <property type="project" value="UniProtKB-UniPathway"/>
</dbReference>
<dbReference type="FunFam" id="3.30.1490.20:FF:000018">
    <property type="entry name" value="Biotin carboxylase"/>
    <property type="match status" value="1"/>
</dbReference>
<comment type="function">
    <text evidence="1 17">This protein is a component of the acetyl coenzyme A carboxylase complex; first, biotin carboxylase catalyzes the carboxylation of the carrier protein and then the transcarboxylase transfers the carboxyl group to form malonyl-CoA.</text>
</comment>
<dbReference type="PROSITE" id="PS00867">
    <property type="entry name" value="CPSASE_2"/>
    <property type="match status" value="1"/>
</dbReference>
<dbReference type="InterPro" id="IPR011764">
    <property type="entry name" value="Biotin_carboxylation_dom"/>
</dbReference>
<keyword evidence="9 17" id="KW-0276">Fatty acid metabolism</keyword>
<dbReference type="InterPro" id="IPR011054">
    <property type="entry name" value="Rudment_hybrid_motif"/>
</dbReference>
<keyword evidence="13 17" id="KW-0275">Fatty acid biosynthesis</keyword>
<dbReference type="InterPro" id="IPR011761">
    <property type="entry name" value="ATP-grasp"/>
</dbReference>
<evidence type="ECO:0000256" key="13">
    <source>
        <dbReference type="ARBA" id="ARBA00023160"/>
    </source>
</evidence>
<dbReference type="AlphaFoldDB" id="A0A5C6CKR1"/>
<dbReference type="InterPro" id="IPR004549">
    <property type="entry name" value="Acetyl_CoA_COase_biotin_COase"/>
</dbReference>
<dbReference type="EC" id="6.3.4.14" evidence="4 17"/>
<evidence type="ECO:0000256" key="1">
    <source>
        <dbReference type="ARBA" id="ARBA00003761"/>
    </source>
</evidence>
<dbReference type="SUPFAM" id="SSF52440">
    <property type="entry name" value="PreATP-grasp domain"/>
    <property type="match status" value="1"/>
</dbReference>
<dbReference type="Gene3D" id="3.40.50.20">
    <property type="match status" value="1"/>
</dbReference>
<keyword evidence="21" id="KW-1185">Reference proteome</keyword>
<feature type="domain" description="Biotin carboxylation" evidence="19">
    <location>
        <begin position="1"/>
        <end position="446"/>
    </location>
</feature>
<keyword evidence="10 16" id="KW-0067">ATP-binding</keyword>
<reference evidence="20 21" key="1">
    <citation type="submission" date="2019-02" db="EMBL/GenBank/DDBJ databases">
        <title>Deep-cultivation of Planctomycetes and their phenomic and genomic characterization uncovers novel biology.</title>
        <authorList>
            <person name="Wiegand S."/>
            <person name="Jogler M."/>
            <person name="Boedeker C."/>
            <person name="Pinto D."/>
            <person name="Vollmers J."/>
            <person name="Rivas-Marin E."/>
            <person name="Kohn T."/>
            <person name="Peeters S.H."/>
            <person name="Heuer A."/>
            <person name="Rast P."/>
            <person name="Oberbeckmann S."/>
            <person name="Bunk B."/>
            <person name="Jeske O."/>
            <person name="Meyerdierks A."/>
            <person name="Storesund J.E."/>
            <person name="Kallscheuer N."/>
            <person name="Luecker S."/>
            <person name="Lage O.M."/>
            <person name="Pohl T."/>
            <person name="Merkel B.J."/>
            <person name="Hornburger P."/>
            <person name="Mueller R.-W."/>
            <person name="Bruemmer F."/>
            <person name="Labrenz M."/>
            <person name="Spormann A.M."/>
            <person name="Op Den Camp H."/>
            <person name="Overmann J."/>
            <person name="Amann R."/>
            <person name="Jetten M.S.M."/>
            <person name="Mascher T."/>
            <person name="Medema M.H."/>
            <person name="Devos D.P."/>
            <person name="Kaster A.-K."/>
            <person name="Ovreas L."/>
            <person name="Rohde M."/>
            <person name="Galperin M.Y."/>
            <person name="Jogler C."/>
        </authorList>
    </citation>
    <scope>NUCLEOTIDE SEQUENCE [LARGE SCALE GENOMIC DNA]</scope>
    <source>
        <strain evidence="20 21">Pla144</strain>
    </source>
</reference>
<dbReference type="PANTHER" id="PTHR48095">
    <property type="entry name" value="PYRUVATE CARBOXYLASE SUBUNIT A"/>
    <property type="match status" value="1"/>
</dbReference>
<dbReference type="Gene3D" id="3.30.1490.20">
    <property type="entry name" value="ATP-grasp fold, A domain"/>
    <property type="match status" value="1"/>
</dbReference>
<evidence type="ECO:0000256" key="8">
    <source>
        <dbReference type="ARBA" id="ARBA00022741"/>
    </source>
</evidence>
<evidence type="ECO:0000313" key="20">
    <source>
        <dbReference type="EMBL" id="TWU24645.1"/>
    </source>
</evidence>
<name>A0A5C6CKR1_9BACT</name>
<evidence type="ECO:0000256" key="5">
    <source>
        <dbReference type="ARBA" id="ARBA00022516"/>
    </source>
</evidence>
<keyword evidence="11" id="KW-0460">Magnesium</keyword>
<dbReference type="SUPFAM" id="SSF56059">
    <property type="entry name" value="Glutathione synthetase ATP-binding domain-like"/>
    <property type="match status" value="1"/>
</dbReference>
<comment type="pathway">
    <text evidence="2 17">Lipid metabolism; malonyl-CoA biosynthesis; malonyl-CoA from acetyl-CoA: step 1/1.</text>
</comment>
<comment type="subunit">
    <text evidence="3 17">Acetyl-CoA carboxylase is a heterohexamer of biotin carboxyl carrier protein, biotin carboxylase and the two subunits of carboxyl transferase in a 2:2 complex.</text>
</comment>
<protein>
    <recommendedName>
        <fullName evidence="4 17">Biotin carboxylase</fullName>
        <ecNumber evidence="4 17">6.3.4.14</ecNumber>
    </recommendedName>
    <alternativeName>
        <fullName evidence="17">Acetyl-coenzyme A carboxylase biotin carboxylase subunit A</fullName>
    </alternativeName>
</protein>
<feature type="domain" description="ATP-grasp" evidence="18">
    <location>
        <begin position="120"/>
        <end position="317"/>
    </location>
</feature>
<dbReference type="Pfam" id="PF02785">
    <property type="entry name" value="Biotin_carb_C"/>
    <property type="match status" value="1"/>
</dbReference>
<dbReference type="InterPro" id="IPR013815">
    <property type="entry name" value="ATP_grasp_subdomain_1"/>
</dbReference>
<evidence type="ECO:0000256" key="6">
    <source>
        <dbReference type="ARBA" id="ARBA00022598"/>
    </source>
</evidence>
<dbReference type="GO" id="GO:0004075">
    <property type="term" value="F:biotin carboxylase activity"/>
    <property type="evidence" value="ECO:0007669"/>
    <property type="project" value="UniProtKB-EC"/>
</dbReference>
<dbReference type="InterPro" id="IPR005479">
    <property type="entry name" value="CPAse_ATP-bd"/>
</dbReference>
<dbReference type="OrthoDB" id="9807469at2"/>
<evidence type="ECO:0000259" key="18">
    <source>
        <dbReference type="PROSITE" id="PS50975"/>
    </source>
</evidence>
<evidence type="ECO:0000256" key="10">
    <source>
        <dbReference type="ARBA" id="ARBA00022840"/>
    </source>
</evidence>
<evidence type="ECO:0000259" key="19">
    <source>
        <dbReference type="PROSITE" id="PS50979"/>
    </source>
</evidence>
<evidence type="ECO:0000256" key="7">
    <source>
        <dbReference type="ARBA" id="ARBA00022723"/>
    </source>
</evidence>
<evidence type="ECO:0000256" key="17">
    <source>
        <dbReference type="RuleBase" id="RU365063"/>
    </source>
</evidence>
<evidence type="ECO:0000256" key="4">
    <source>
        <dbReference type="ARBA" id="ARBA00013263"/>
    </source>
</evidence>
<dbReference type="Pfam" id="PF00289">
    <property type="entry name" value="Biotin_carb_N"/>
    <property type="match status" value="1"/>
</dbReference>
<evidence type="ECO:0000256" key="15">
    <source>
        <dbReference type="ARBA" id="ARBA00048600"/>
    </source>
</evidence>
<evidence type="ECO:0000256" key="12">
    <source>
        <dbReference type="ARBA" id="ARBA00023098"/>
    </source>
</evidence>
<accession>A0A5C6CKR1</accession>
<keyword evidence="12 17" id="KW-0443">Lipid metabolism</keyword>
<dbReference type="PANTHER" id="PTHR48095:SF2">
    <property type="entry name" value="BIOTIN CARBOXYLASE, CHLOROPLASTIC"/>
    <property type="match status" value="1"/>
</dbReference>
<dbReference type="GO" id="GO:0006633">
    <property type="term" value="P:fatty acid biosynthetic process"/>
    <property type="evidence" value="ECO:0007669"/>
    <property type="project" value="UniProtKB-KW"/>
</dbReference>
<dbReference type="PROSITE" id="PS50975">
    <property type="entry name" value="ATP_GRASP"/>
    <property type="match status" value="1"/>
</dbReference>
<dbReference type="GO" id="GO:0005524">
    <property type="term" value="F:ATP binding"/>
    <property type="evidence" value="ECO:0007669"/>
    <property type="project" value="UniProtKB-UniRule"/>
</dbReference>
<dbReference type="SUPFAM" id="SSF51246">
    <property type="entry name" value="Rudiment single hybrid motif"/>
    <property type="match status" value="1"/>
</dbReference>
<keyword evidence="14 17" id="KW-0092">Biotin</keyword>
<comment type="catalytic activity">
    <reaction evidence="15 17">
        <text>N(6)-biotinyl-L-lysyl-[protein] + hydrogencarbonate + ATP = N(6)-carboxybiotinyl-L-lysyl-[protein] + ADP + phosphate + H(+)</text>
        <dbReference type="Rhea" id="RHEA:13501"/>
        <dbReference type="Rhea" id="RHEA-COMP:10505"/>
        <dbReference type="Rhea" id="RHEA-COMP:10506"/>
        <dbReference type="ChEBI" id="CHEBI:15378"/>
        <dbReference type="ChEBI" id="CHEBI:17544"/>
        <dbReference type="ChEBI" id="CHEBI:30616"/>
        <dbReference type="ChEBI" id="CHEBI:43474"/>
        <dbReference type="ChEBI" id="CHEBI:83144"/>
        <dbReference type="ChEBI" id="CHEBI:83145"/>
        <dbReference type="ChEBI" id="CHEBI:456216"/>
        <dbReference type="EC" id="6.3.4.14"/>
    </reaction>
</comment>
<dbReference type="PROSITE" id="PS50979">
    <property type="entry name" value="BC"/>
    <property type="match status" value="1"/>
</dbReference>
<gene>
    <name evidence="20" type="primary">accC</name>
    <name evidence="20" type="ORF">Pla144_35310</name>
</gene>
<organism evidence="20 21">
    <name type="scientific">Bythopirellula polymerisocia</name>
    <dbReference type="NCBI Taxonomy" id="2528003"/>
    <lineage>
        <taxon>Bacteria</taxon>
        <taxon>Pseudomonadati</taxon>
        <taxon>Planctomycetota</taxon>
        <taxon>Planctomycetia</taxon>
        <taxon>Pirellulales</taxon>
        <taxon>Lacipirellulaceae</taxon>
        <taxon>Bythopirellula</taxon>
    </lineage>
</organism>
<evidence type="ECO:0000256" key="2">
    <source>
        <dbReference type="ARBA" id="ARBA00004956"/>
    </source>
</evidence>
<dbReference type="FunFam" id="3.40.50.20:FF:000010">
    <property type="entry name" value="Propionyl-CoA carboxylase subunit alpha"/>
    <property type="match status" value="1"/>
</dbReference>
<dbReference type="InterPro" id="IPR005482">
    <property type="entry name" value="Biotin_COase_C"/>
</dbReference>
<evidence type="ECO:0000256" key="14">
    <source>
        <dbReference type="ARBA" id="ARBA00023267"/>
    </source>
</evidence>
<evidence type="ECO:0000256" key="9">
    <source>
        <dbReference type="ARBA" id="ARBA00022832"/>
    </source>
</evidence>
<evidence type="ECO:0000256" key="3">
    <source>
        <dbReference type="ARBA" id="ARBA00011750"/>
    </source>
</evidence>
<evidence type="ECO:0000256" key="11">
    <source>
        <dbReference type="ARBA" id="ARBA00022842"/>
    </source>
</evidence>
<dbReference type="RefSeq" id="WP_146451874.1">
    <property type="nucleotide sequence ID" value="NZ_SJPS01000005.1"/>
</dbReference>